<dbReference type="PIRSF" id="PIRSF007860">
    <property type="entry name" value="VPS11"/>
    <property type="match status" value="1"/>
</dbReference>
<evidence type="ECO:0000256" key="5">
    <source>
        <dbReference type="ARBA" id="ARBA00022833"/>
    </source>
</evidence>
<comment type="caution">
    <text evidence="14">The sequence shown here is derived from an EMBL/GenBank/DDBJ whole genome shotgun (WGS) entry which is preliminary data.</text>
</comment>
<keyword evidence="15" id="KW-1185">Reference proteome</keyword>
<dbReference type="GO" id="GO:0006886">
    <property type="term" value="P:intracellular protein transport"/>
    <property type="evidence" value="ECO:0007669"/>
    <property type="project" value="UniProtKB-UniRule"/>
</dbReference>
<dbReference type="Pfam" id="PF23341">
    <property type="entry name" value="PEP5_VPS11_N"/>
    <property type="match status" value="2"/>
</dbReference>
<evidence type="ECO:0000256" key="9">
    <source>
        <dbReference type="PIRNR" id="PIRNR007860"/>
    </source>
</evidence>
<dbReference type="InterPro" id="IPR057307">
    <property type="entry name" value="PEP5_VPS11_N"/>
</dbReference>
<keyword evidence="3" id="KW-0479">Metal-binding</keyword>
<name>A0A1V9Z4N5_9STRA</name>
<organism evidence="14 15">
    <name type="scientific">Thraustotheca clavata</name>
    <dbReference type="NCBI Taxonomy" id="74557"/>
    <lineage>
        <taxon>Eukaryota</taxon>
        <taxon>Sar</taxon>
        <taxon>Stramenopiles</taxon>
        <taxon>Oomycota</taxon>
        <taxon>Saprolegniomycetes</taxon>
        <taxon>Saprolegniales</taxon>
        <taxon>Achlyaceae</taxon>
        <taxon>Thraustotheca</taxon>
    </lineage>
</organism>
<keyword evidence="4 10" id="KW-0863">Zinc-finger</keyword>
<evidence type="ECO:0000256" key="6">
    <source>
        <dbReference type="ARBA" id="ARBA00022927"/>
    </source>
</evidence>
<feature type="coiled-coil region" evidence="12">
    <location>
        <begin position="872"/>
        <end position="906"/>
    </location>
</feature>
<evidence type="ECO:0000256" key="2">
    <source>
        <dbReference type="ARBA" id="ARBA00022448"/>
    </source>
</evidence>
<dbReference type="InterPro" id="IPR016528">
    <property type="entry name" value="VPS11"/>
</dbReference>
<feature type="repeat" description="CHCR" evidence="11">
    <location>
        <begin position="456"/>
        <end position="623"/>
    </location>
</feature>
<keyword evidence="6" id="KW-0653">Protein transport</keyword>
<comment type="similarity">
    <text evidence="1 9">Belongs to the VPS11 family.</text>
</comment>
<dbReference type="Proteomes" id="UP000243217">
    <property type="component" value="Unassembled WGS sequence"/>
</dbReference>
<protein>
    <recommendedName>
        <fullName evidence="9">Vacuolar protein sorting-associated protein 11 homolog</fullName>
    </recommendedName>
</protein>
<sequence>MAQWRRFSFFDRDLLKDNNGNWLRGVDVTCMSGNRGLLIVGDAQGYIHMANRQLETRAFRAYDHFVSHVVMMKKTNVLVSIGDGKDPRDPDLIESSKAVAEANRTQDQQDQQQMYASTGSVHSSTALVKMWRTDQQDREGKPKLILQLKIFAKFPEEAVTAFAVSEDASQIAVGLSNGAIILFRSEMKRRAPGMSGGGPPLLLQSAINSPVTNLCFAVKPKPVANKSIPENALYLYAATKRGLTCYHCDDVKAKNSIMPRSIVLDERGVALHCGCVNEDGDMCMGQTDAVYFYTPEDRTGCFGFEGEKKYLGFFKHYLLVAHADSRGRNQLNIYDLQNKCIAFNWILTNTAKALPGSTSRNVVATRFGYEEVEEIRHVVSEFGAVFVVTSFGSVYRLSEKDTASKLSILFDKNLYPIAISLAFSSNYDLSSIMDIFRMYGDYLYNKGDFDGSLRQYARTIGHVEPSYVIRRFLDAQRIHNLTTYLETLHNKGFATAEHTTLLLNCYTKLKDVKKLDAFLLIDDDGTSSKEGTPQALTFDVETALTVLRENYPQHALALAKKHNEHSWYLKIQLDRISDSLSDVEQARVADALEYIRGLSFAEADMNLRKYGRTLVTHLPGPTTELLKQLCTGRFSANTNSKSDPGKITLTCAPTKIALGDFLHLFVSHRAQLREFLEYIVQVESVSNTSIGNTLLEMVLNDTHKSTTDPAGDELDEDHAVAEEPVPTQSTSEAAVLSLLDNPRVKYDEDHALILMQMHGLKQGKRYLYQKLHMYHMLLQHHMEEGEDAAVLELVKQQTDSNLWLLALRYFAERGPYPKNGPNTDEWSELKQLLSLVDVQPSLQIPPLQVVSILSQSREIPLSVVRPYVVSQLKKDQAHIEADTEEIKKYKQDTQKMRSQMAALSSKAVVFQATKCDLCNHDLDLPVVHFMCGHSYHQNCISETERECITCAPEHRHLLSLKQSLEVKAGNHEQFFNQLETAADGFNTIAEYFGKGIFKAEVPVETERSSNPRFSNEL</sequence>
<dbReference type="GO" id="GO:0008270">
    <property type="term" value="F:zinc ion binding"/>
    <property type="evidence" value="ECO:0007669"/>
    <property type="project" value="UniProtKB-KW"/>
</dbReference>
<dbReference type="EMBL" id="JNBS01002289">
    <property type="protein sequence ID" value="OQR92954.1"/>
    <property type="molecule type" value="Genomic_DNA"/>
</dbReference>
<reference evidence="14 15" key="1">
    <citation type="journal article" date="2014" name="Genome Biol. Evol.">
        <title>The secreted proteins of Achlya hypogyna and Thraustotheca clavata identify the ancestral oomycete secretome and reveal gene acquisitions by horizontal gene transfer.</title>
        <authorList>
            <person name="Misner I."/>
            <person name="Blouin N."/>
            <person name="Leonard G."/>
            <person name="Richards T.A."/>
            <person name="Lane C.E."/>
        </authorList>
    </citation>
    <scope>NUCLEOTIDE SEQUENCE [LARGE SCALE GENOMIC DNA]</scope>
    <source>
        <strain evidence="14 15">ATCC 34112</strain>
    </source>
</reference>
<accession>A0A1V9Z4N5</accession>
<dbReference type="PANTHER" id="PTHR23323:SF24">
    <property type="entry name" value="VACUOLAR PROTEIN SORTING-ASSOCIATED PROTEIN 11 HOMOLOG"/>
    <property type="match status" value="1"/>
</dbReference>
<keyword evidence="2" id="KW-0813">Transport</keyword>
<dbReference type="SUPFAM" id="SSF50978">
    <property type="entry name" value="WD40 repeat-like"/>
    <property type="match status" value="1"/>
</dbReference>
<dbReference type="PROSITE" id="PS50089">
    <property type="entry name" value="ZF_RING_2"/>
    <property type="match status" value="1"/>
</dbReference>
<evidence type="ECO:0000256" key="12">
    <source>
        <dbReference type="SAM" id="Coils"/>
    </source>
</evidence>
<keyword evidence="5" id="KW-0862">Zinc</keyword>
<dbReference type="PROSITE" id="PS50236">
    <property type="entry name" value="CHCR"/>
    <property type="match status" value="1"/>
</dbReference>
<dbReference type="InterPro" id="IPR000547">
    <property type="entry name" value="Clathrin_H-chain/VPS_repeat"/>
</dbReference>
<dbReference type="AlphaFoldDB" id="A0A1V9Z4N5"/>
<keyword evidence="7 9" id="KW-0472">Membrane</keyword>
<evidence type="ECO:0000256" key="8">
    <source>
        <dbReference type="ARBA" id="ARBA00029433"/>
    </source>
</evidence>
<dbReference type="GO" id="GO:0005768">
    <property type="term" value="C:endosome"/>
    <property type="evidence" value="ECO:0007669"/>
    <property type="project" value="TreeGrafter"/>
</dbReference>
<evidence type="ECO:0000256" key="11">
    <source>
        <dbReference type="PROSITE-ProRule" id="PRU01006"/>
    </source>
</evidence>
<dbReference type="InterPro" id="IPR057308">
    <property type="entry name" value="CHCR_PEP5_VPS11"/>
</dbReference>
<dbReference type="GO" id="GO:0048284">
    <property type="term" value="P:organelle fusion"/>
    <property type="evidence" value="ECO:0007669"/>
    <property type="project" value="TreeGrafter"/>
</dbReference>
<dbReference type="Gene3D" id="3.30.40.10">
    <property type="entry name" value="Zinc/RING finger domain, C3HC4 (zinc finger)"/>
    <property type="match status" value="1"/>
</dbReference>
<dbReference type="Pfam" id="PF12451">
    <property type="entry name" value="VPS11_C"/>
    <property type="match status" value="1"/>
</dbReference>
<proteinExistence type="inferred from homology"/>
<dbReference type="GO" id="GO:0030897">
    <property type="term" value="C:HOPS complex"/>
    <property type="evidence" value="ECO:0007669"/>
    <property type="project" value="TreeGrafter"/>
</dbReference>
<dbReference type="GO" id="GO:0007033">
    <property type="term" value="P:vacuole organization"/>
    <property type="evidence" value="ECO:0007669"/>
    <property type="project" value="TreeGrafter"/>
</dbReference>
<dbReference type="GO" id="GO:0006904">
    <property type="term" value="P:vesicle docking involved in exocytosis"/>
    <property type="evidence" value="ECO:0007669"/>
    <property type="project" value="TreeGrafter"/>
</dbReference>
<evidence type="ECO:0000256" key="10">
    <source>
        <dbReference type="PROSITE-ProRule" id="PRU00175"/>
    </source>
</evidence>
<evidence type="ECO:0000313" key="14">
    <source>
        <dbReference type="EMBL" id="OQR92954.1"/>
    </source>
</evidence>
<dbReference type="Pfam" id="PF17122">
    <property type="entry name" value="zf-C3H2C3"/>
    <property type="match status" value="1"/>
</dbReference>
<dbReference type="InterPro" id="IPR001841">
    <property type="entry name" value="Znf_RING"/>
</dbReference>
<evidence type="ECO:0000256" key="3">
    <source>
        <dbReference type="ARBA" id="ARBA00022723"/>
    </source>
</evidence>
<comment type="subcellular location">
    <subcellularLocation>
        <location evidence="8">Endomembrane system</location>
        <topology evidence="8">Peripheral membrane protein</topology>
        <orientation evidence="8">Cytoplasmic side</orientation>
    </subcellularLocation>
</comment>
<feature type="domain" description="RING-type" evidence="13">
    <location>
        <begin position="915"/>
        <end position="950"/>
    </location>
</feature>
<dbReference type="CDD" id="cd16688">
    <property type="entry name" value="RING-H2_Vps11"/>
    <property type="match status" value="1"/>
</dbReference>
<evidence type="ECO:0000256" key="1">
    <source>
        <dbReference type="ARBA" id="ARBA00007070"/>
    </source>
</evidence>
<evidence type="ECO:0000256" key="7">
    <source>
        <dbReference type="ARBA" id="ARBA00023136"/>
    </source>
</evidence>
<dbReference type="GO" id="GO:0007032">
    <property type="term" value="P:endosome organization"/>
    <property type="evidence" value="ECO:0007669"/>
    <property type="project" value="TreeGrafter"/>
</dbReference>
<dbReference type="GO" id="GO:0030674">
    <property type="term" value="F:protein-macromolecule adaptor activity"/>
    <property type="evidence" value="ECO:0007669"/>
    <property type="project" value="TreeGrafter"/>
</dbReference>
<dbReference type="Pfam" id="PF23356">
    <property type="entry name" value="TPR_PEP5_VPS11"/>
    <property type="match status" value="1"/>
</dbReference>
<evidence type="ECO:0000259" key="13">
    <source>
        <dbReference type="PROSITE" id="PS50089"/>
    </source>
</evidence>
<dbReference type="STRING" id="74557.A0A1V9Z4N5"/>
<evidence type="ECO:0000256" key="4">
    <source>
        <dbReference type="ARBA" id="ARBA00022771"/>
    </source>
</evidence>
<gene>
    <name evidence="14" type="ORF">THRCLA_08582</name>
</gene>
<dbReference type="InterPro" id="IPR013083">
    <property type="entry name" value="Znf_RING/FYVE/PHD"/>
</dbReference>
<keyword evidence="12" id="KW-0175">Coiled coil</keyword>
<dbReference type="PANTHER" id="PTHR23323">
    <property type="entry name" value="VACUOLAR PROTEIN SORTING-ASSOCIATED PROTEIN"/>
    <property type="match status" value="1"/>
</dbReference>
<dbReference type="InterPro" id="IPR036322">
    <property type="entry name" value="WD40_repeat_dom_sf"/>
</dbReference>
<dbReference type="InterPro" id="IPR024763">
    <property type="entry name" value="VPS11_C"/>
</dbReference>
<dbReference type="OrthoDB" id="26184at2759"/>
<evidence type="ECO:0000313" key="15">
    <source>
        <dbReference type="Proteomes" id="UP000243217"/>
    </source>
</evidence>